<comment type="caution">
    <text evidence="2">The sequence shown here is derived from an EMBL/GenBank/DDBJ whole genome shotgun (WGS) entry which is preliminary data.</text>
</comment>
<gene>
    <name evidence="2" type="ORF">J2045_004636</name>
</gene>
<sequence length="159" mass="17129">MKVCNPAALLLTLFLCHPAAAAEDIEQLPLTATFVISGGYWESGAEGVAGGDTAVKAGERGYYKLVAIRQPDRTARIHLQMVASGQSGLRLVESVELEEFTAIKPYVTGIRPESMTGVAATPGFFATVYLKTAPDTDRVEEWTVLIDELGDIRVERASN</sequence>
<evidence type="ECO:0008006" key="4">
    <source>
        <dbReference type="Google" id="ProtNLM"/>
    </source>
</evidence>
<evidence type="ECO:0000313" key="3">
    <source>
        <dbReference type="Proteomes" id="UP001238496"/>
    </source>
</evidence>
<dbReference type="Proteomes" id="UP001238496">
    <property type="component" value="Unassembled WGS sequence"/>
</dbReference>
<evidence type="ECO:0000256" key="1">
    <source>
        <dbReference type="SAM" id="SignalP"/>
    </source>
</evidence>
<organism evidence="2 3">
    <name type="scientific">Peteryoungia aggregata LMG 23059</name>
    <dbReference type="NCBI Taxonomy" id="1368425"/>
    <lineage>
        <taxon>Bacteria</taxon>
        <taxon>Pseudomonadati</taxon>
        <taxon>Pseudomonadota</taxon>
        <taxon>Alphaproteobacteria</taxon>
        <taxon>Hyphomicrobiales</taxon>
        <taxon>Rhizobiaceae</taxon>
        <taxon>Peteryoungia</taxon>
    </lineage>
</organism>
<feature type="chain" id="PRO_5047453868" description="Secreted protein" evidence="1">
    <location>
        <begin position="22"/>
        <end position="159"/>
    </location>
</feature>
<keyword evidence="3" id="KW-1185">Reference proteome</keyword>
<feature type="signal peptide" evidence="1">
    <location>
        <begin position="1"/>
        <end position="21"/>
    </location>
</feature>
<keyword evidence="1" id="KW-0732">Signal</keyword>
<protein>
    <recommendedName>
        <fullName evidence="4">Secreted protein</fullName>
    </recommendedName>
</protein>
<accession>A0ABU0GDZ4</accession>
<dbReference type="EMBL" id="JAUSUW010000025">
    <property type="protein sequence ID" value="MDQ0423584.1"/>
    <property type="molecule type" value="Genomic_DNA"/>
</dbReference>
<evidence type="ECO:0000313" key="2">
    <source>
        <dbReference type="EMBL" id="MDQ0423584.1"/>
    </source>
</evidence>
<dbReference type="RefSeq" id="WP_307377699.1">
    <property type="nucleotide sequence ID" value="NZ_JAUSUW010000025.1"/>
</dbReference>
<name>A0ABU0GDZ4_9HYPH</name>
<reference evidence="2 3" key="1">
    <citation type="submission" date="2023-07" db="EMBL/GenBank/DDBJ databases">
        <title>Genomic Encyclopedia of Type Strains, Phase IV (KMG-IV): sequencing the most valuable type-strain genomes for metagenomic binning, comparative biology and taxonomic classification.</title>
        <authorList>
            <person name="Goeker M."/>
        </authorList>
    </citation>
    <scope>NUCLEOTIDE SEQUENCE [LARGE SCALE GENOMIC DNA]</scope>
    <source>
        <strain evidence="2 3">DSM 1111</strain>
    </source>
</reference>
<proteinExistence type="predicted"/>